<sequence>MFHELMAAIFGQRQKNGRYLERRHLEKNWDIGGYLRPCLDHEYHVSPNDVYDPYVTQRQDDDYIPAVITALDGGTWKSTCDMFPGCGMLEMMLLRYVQAWAKK</sequence>
<dbReference type="VEuPathDB" id="FungiDB:MGG_16511"/>
<dbReference type="RefSeq" id="XP_003710891.1">
    <property type="nucleotide sequence ID" value="XM_003710843.1"/>
</dbReference>
<evidence type="ECO:0000313" key="2">
    <source>
        <dbReference type="Proteomes" id="UP000009058"/>
    </source>
</evidence>
<reference key="2">
    <citation type="submission" date="2011-05" db="EMBL/GenBank/DDBJ databases">
        <title>The Genome Sequence of Magnaporthe oryzae 70-15.</title>
        <authorList>
            <consortium name="The Broad Institute Genome Sequencing Platform"/>
            <person name="Ma L.-J."/>
            <person name="Dead R."/>
            <person name="Young S.K."/>
            <person name="Zeng Q."/>
            <person name="Gargeya S."/>
            <person name="Fitzgerald M."/>
            <person name="Haas B."/>
            <person name="Abouelleil A."/>
            <person name="Alvarado L."/>
            <person name="Arachchi H.M."/>
            <person name="Berlin A."/>
            <person name="Brown A."/>
            <person name="Chapman S.B."/>
            <person name="Chen Z."/>
            <person name="Dunbar C."/>
            <person name="Freedman E."/>
            <person name="Gearin G."/>
            <person name="Gellesch M."/>
            <person name="Goldberg J."/>
            <person name="Griggs A."/>
            <person name="Gujja S."/>
            <person name="Heiman D."/>
            <person name="Howarth C."/>
            <person name="Larson L."/>
            <person name="Lui A."/>
            <person name="MacDonald P.J.P."/>
            <person name="Mehta T."/>
            <person name="Montmayeur A."/>
            <person name="Murphy C."/>
            <person name="Neiman D."/>
            <person name="Pearson M."/>
            <person name="Priest M."/>
            <person name="Roberts A."/>
            <person name="Saif S."/>
            <person name="Shea T."/>
            <person name="Shenoy N."/>
            <person name="Sisk P."/>
            <person name="Stolte C."/>
            <person name="Sykes S."/>
            <person name="Yandava C."/>
            <person name="Wortman J."/>
            <person name="Nusbaum C."/>
            <person name="Birren B."/>
        </authorList>
    </citation>
    <scope>NUCLEOTIDE SEQUENCE</scope>
    <source>
        <strain>70-15</strain>
    </source>
</reference>
<evidence type="ECO:0000313" key="1">
    <source>
        <dbReference type="EMBL" id="EHA58279.1"/>
    </source>
</evidence>
<proteinExistence type="predicted"/>
<accession>G4MRR4</accession>
<keyword evidence="2" id="KW-1185">Reference proteome</keyword>
<dbReference type="InParanoid" id="G4MRR4"/>
<gene>
    <name evidence="1" type="ORF">MGG_16511</name>
</gene>
<name>G4MRR4_PYRO7</name>
<reference evidence="1 2" key="1">
    <citation type="journal article" date="2005" name="Nature">
        <title>The genome sequence of the rice blast fungus Magnaporthe grisea.</title>
        <authorList>
            <person name="Dean R.A."/>
            <person name="Talbot N.J."/>
            <person name="Ebbole D.J."/>
            <person name="Farman M.L."/>
            <person name="Mitchell T.K."/>
            <person name="Orbach M.J."/>
            <person name="Thon M."/>
            <person name="Kulkarni R."/>
            <person name="Xu J.R."/>
            <person name="Pan H."/>
            <person name="Read N.D."/>
            <person name="Lee Y.H."/>
            <person name="Carbone I."/>
            <person name="Brown D."/>
            <person name="Oh Y.Y."/>
            <person name="Donofrio N."/>
            <person name="Jeong J.S."/>
            <person name="Soanes D.M."/>
            <person name="Djonovic S."/>
            <person name="Kolomiets E."/>
            <person name="Rehmeyer C."/>
            <person name="Li W."/>
            <person name="Harding M."/>
            <person name="Kim S."/>
            <person name="Lebrun M.H."/>
            <person name="Bohnert H."/>
            <person name="Coughlan S."/>
            <person name="Butler J."/>
            <person name="Calvo S."/>
            <person name="Ma L.J."/>
            <person name="Nicol R."/>
            <person name="Purcell S."/>
            <person name="Nusbaum C."/>
            <person name="Galagan J.E."/>
            <person name="Birren B.W."/>
        </authorList>
    </citation>
    <scope>NUCLEOTIDE SEQUENCE [LARGE SCALE GENOMIC DNA]</scope>
    <source>
        <strain evidence="2">70-15 / ATCC MYA-4617 / FGSC 8958</strain>
    </source>
</reference>
<dbReference type="KEGG" id="mgr:MGG_16511"/>
<dbReference type="EMBL" id="CM001231">
    <property type="protein sequence ID" value="EHA58279.1"/>
    <property type="molecule type" value="Genomic_DNA"/>
</dbReference>
<dbReference type="HOGENOM" id="CLU_2270131_0_0_1"/>
<dbReference type="Proteomes" id="UP000009058">
    <property type="component" value="Chromosome 1"/>
</dbReference>
<dbReference type="AlphaFoldDB" id="G4MRR4"/>
<dbReference type="GeneID" id="12986856"/>
<organism evidence="1 2">
    <name type="scientific">Pyricularia oryzae (strain 70-15 / ATCC MYA-4617 / FGSC 8958)</name>
    <name type="common">Rice blast fungus</name>
    <name type="synonym">Magnaporthe oryzae</name>
    <dbReference type="NCBI Taxonomy" id="242507"/>
    <lineage>
        <taxon>Eukaryota</taxon>
        <taxon>Fungi</taxon>
        <taxon>Dikarya</taxon>
        <taxon>Ascomycota</taxon>
        <taxon>Pezizomycotina</taxon>
        <taxon>Sordariomycetes</taxon>
        <taxon>Sordariomycetidae</taxon>
        <taxon>Magnaporthales</taxon>
        <taxon>Pyriculariaceae</taxon>
        <taxon>Pyricularia</taxon>
    </lineage>
</organism>
<protein>
    <submittedName>
        <fullName evidence="1">Uncharacterized protein</fullName>
    </submittedName>
</protein>